<sequence>MGYGIHPLPGDDAAVGKGEEPLPWAGGTDGADPEPDLCEQAVRTGDGACEENGVPQSGVQQQPAAAGLG</sequence>
<proteinExistence type="predicted"/>
<organism evidence="2">
    <name type="scientific">bioreactor metagenome</name>
    <dbReference type="NCBI Taxonomy" id="1076179"/>
    <lineage>
        <taxon>unclassified sequences</taxon>
        <taxon>metagenomes</taxon>
        <taxon>ecological metagenomes</taxon>
    </lineage>
</organism>
<evidence type="ECO:0000313" key="2">
    <source>
        <dbReference type="EMBL" id="MPN57137.1"/>
    </source>
</evidence>
<name>A0A645J157_9ZZZZ</name>
<reference evidence="2" key="1">
    <citation type="submission" date="2019-08" db="EMBL/GenBank/DDBJ databases">
        <authorList>
            <person name="Kucharzyk K."/>
            <person name="Murdoch R.W."/>
            <person name="Higgins S."/>
            <person name="Loffler F."/>
        </authorList>
    </citation>
    <scope>NUCLEOTIDE SEQUENCE</scope>
</reference>
<gene>
    <name evidence="2" type="ORF">SDC9_204831</name>
</gene>
<accession>A0A645J157</accession>
<dbReference type="EMBL" id="VSSQ01128313">
    <property type="protein sequence ID" value="MPN57137.1"/>
    <property type="molecule type" value="Genomic_DNA"/>
</dbReference>
<evidence type="ECO:0000256" key="1">
    <source>
        <dbReference type="SAM" id="MobiDB-lite"/>
    </source>
</evidence>
<dbReference type="AlphaFoldDB" id="A0A645J157"/>
<feature type="region of interest" description="Disordered" evidence="1">
    <location>
        <begin position="1"/>
        <end position="69"/>
    </location>
</feature>
<comment type="caution">
    <text evidence="2">The sequence shown here is derived from an EMBL/GenBank/DDBJ whole genome shotgun (WGS) entry which is preliminary data.</text>
</comment>
<feature type="compositionally biased region" description="Polar residues" evidence="1">
    <location>
        <begin position="54"/>
        <end position="63"/>
    </location>
</feature>
<protein>
    <submittedName>
        <fullName evidence="2">Uncharacterized protein</fullName>
    </submittedName>
</protein>